<gene>
    <name evidence="2" type="ORF">FRZ40_42705</name>
    <name evidence="1" type="ORF">V4C56_16195</name>
</gene>
<dbReference type="Pfam" id="PF11811">
    <property type="entry name" value="DUF3331"/>
    <property type="match status" value="1"/>
</dbReference>
<reference evidence="2" key="2">
    <citation type="submission" date="2019-08" db="EMBL/GenBank/DDBJ databases">
        <authorList>
            <person name="Im W.-T."/>
        </authorList>
    </citation>
    <scope>NUCLEOTIDE SEQUENCE</scope>
    <source>
        <strain evidence="2">NF 2-5-3</strain>
    </source>
</reference>
<reference evidence="1 4" key="3">
    <citation type="submission" date="2024-01" db="EMBL/GenBank/DDBJ databases">
        <title>The diversity of rhizobia nodulating Mimosa spp. in eleven states of Brazil covering several biomes is determined by host plant, location, and edaphic factors.</title>
        <authorList>
            <person name="Rouws L."/>
            <person name="Barauna A."/>
            <person name="Beukes C."/>
            <person name="De Faria S.M."/>
            <person name="Gross E."/>
            <person name="Dos Reis Junior F.B."/>
            <person name="Simon M."/>
            <person name="Maluk M."/>
            <person name="Odee D.W."/>
            <person name="Kenicer G."/>
            <person name="Young J.P.W."/>
            <person name="Reis V.M."/>
            <person name="Zilli J."/>
            <person name="James E.K."/>
        </authorList>
    </citation>
    <scope>NUCLEOTIDE SEQUENCE [LARGE SCALE GENOMIC DNA]</scope>
    <source>
        <strain evidence="1 4">JPY530</strain>
    </source>
</reference>
<dbReference type="RefSeq" id="WP_147238300.1">
    <property type="nucleotide sequence ID" value="NZ_JAZHFZ010000008.1"/>
</dbReference>
<evidence type="ECO:0000313" key="3">
    <source>
        <dbReference type="Proteomes" id="UP000321776"/>
    </source>
</evidence>
<evidence type="ECO:0000313" key="4">
    <source>
        <dbReference type="Proteomes" id="UP001481677"/>
    </source>
</evidence>
<sequence length="142" mass="15987">MQTDDNMIERALLRLLSPGEVLLNQPVETTYKKKMRREKARAVRRTHEAEWIALPARIVVHEVLSAHTLSICWSDSQTGNYAEQVWRLGLARDDGLCALSGRPIVEGDDVFRPRRSVMCVPANWSRMILASAVSSGNGRSFP</sequence>
<dbReference type="EMBL" id="VOQS01000005">
    <property type="protein sequence ID" value="TXC80921.1"/>
    <property type="molecule type" value="Genomic_DNA"/>
</dbReference>
<dbReference type="InterPro" id="IPR021769">
    <property type="entry name" value="DUF3331"/>
</dbReference>
<organism evidence="2 3">
    <name type="scientific">Paraburkholderia azotifigens</name>
    <dbReference type="NCBI Taxonomy" id="2057004"/>
    <lineage>
        <taxon>Bacteria</taxon>
        <taxon>Pseudomonadati</taxon>
        <taxon>Pseudomonadota</taxon>
        <taxon>Betaproteobacteria</taxon>
        <taxon>Burkholderiales</taxon>
        <taxon>Burkholderiaceae</taxon>
        <taxon>Paraburkholderia</taxon>
    </lineage>
</organism>
<dbReference type="EMBL" id="JAZHGA010000010">
    <property type="protein sequence ID" value="MEM5341159.1"/>
    <property type="molecule type" value="Genomic_DNA"/>
</dbReference>
<name>A0A5C6V8V3_9BURK</name>
<dbReference type="AlphaFoldDB" id="A0A5C6V8V3"/>
<dbReference type="Proteomes" id="UP000321776">
    <property type="component" value="Unassembled WGS sequence"/>
</dbReference>
<reference evidence="2 3" key="1">
    <citation type="journal article" date="2018" name="Int. J. Syst. Evol. Microbiol.">
        <title>Paraburkholderia azotifigens sp. nov., a nitrogen-fixing bacterium isolated from paddy soil.</title>
        <authorList>
            <person name="Choi G.M."/>
            <person name="Im W.T."/>
        </authorList>
    </citation>
    <scope>NUCLEOTIDE SEQUENCE [LARGE SCALE GENOMIC DNA]</scope>
    <source>
        <strain evidence="2 3">NF 2-5-3</strain>
    </source>
</reference>
<accession>A0A5C6V8V3</accession>
<evidence type="ECO:0000313" key="1">
    <source>
        <dbReference type="EMBL" id="MEM5341159.1"/>
    </source>
</evidence>
<evidence type="ECO:0000313" key="2">
    <source>
        <dbReference type="EMBL" id="TXC80921.1"/>
    </source>
</evidence>
<proteinExistence type="predicted"/>
<comment type="caution">
    <text evidence="2">The sequence shown here is derived from an EMBL/GenBank/DDBJ whole genome shotgun (WGS) entry which is preliminary data.</text>
</comment>
<keyword evidence="4" id="KW-1185">Reference proteome</keyword>
<dbReference type="Proteomes" id="UP001481677">
    <property type="component" value="Unassembled WGS sequence"/>
</dbReference>
<protein>
    <submittedName>
        <fullName evidence="2">DUF3331 domain-containing protein</fullName>
    </submittedName>
</protein>